<evidence type="ECO:0000256" key="3">
    <source>
        <dbReference type="ARBA" id="ARBA00022933"/>
    </source>
</evidence>
<dbReference type="GO" id="GO:0032469">
    <property type="term" value="P:endoplasmic reticulum calcium ion homeostasis"/>
    <property type="evidence" value="ECO:0007669"/>
    <property type="project" value="TreeGrafter"/>
</dbReference>
<feature type="compositionally biased region" description="Gly residues" evidence="6">
    <location>
        <begin position="60"/>
        <end position="77"/>
    </location>
</feature>
<dbReference type="OrthoDB" id="167295at2759"/>
<dbReference type="GO" id="GO:0005794">
    <property type="term" value="C:Golgi apparatus"/>
    <property type="evidence" value="ECO:0007669"/>
    <property type="project" value="TreeGrafter"/>
</dbReference>
<dbReference type="EMBL" id="CAJFCJ010000001">
    <property type="protein sequence ID" value="CAD5111014.1"/>
    <property type="molecule type" value="Genomic_DNA"/>
</dbReference>
<evidence type="ECO:0000313" key="8">
    <source>
        <dbReference type="EMBL" id="CAD5111014.1"/>
    </source>
</evidence>
<comment type="caution">
    <text evidence="8">The sequence shown here is derived from an EMBL/GenBank/DDBJ whole genome shotgun (WGS) entry which is preliminary data.</text>
</comment>
<dbReference type="InterPro" id="IPR024491">
    <property type="entry name" value="Se_SelK/SelG"/>
</dbReference>
<keyword evidence="9" id="KW-1185">Reference proteome</keyword>
<keyword evidence="4 7" id="KW-1133">Transmembrane helix</keyword>
<dbReference type="PANTHER" id="PTHR16875">
    <property type="entry name" value="SELENOPROTEIN K"/>
    <property type="match status" value="1"/>
</dbReference>
<dbReference type="GO" id="GO:0005789">
    <property type="term" value="C:endoplasmic reticulum membrane"/>
    <property type="evidence" value="ECO:0007669"/>
    <property type="project" value="TreeGrafter"/>
</dbReference>
<evidence type="ECO:0000313" key="9">
    <source>
        <dbReference type="Proteomes" id="UP000549394"/>
    </source>
</evidence>
<comment type="subcellular location">
    <subcellularLocation>
        <location evidence="1">Membrane</location>
        <topology evidence="1">Single-pass membrane protein</topology>
    </subcellularLocation>
</comment>
<evidence type="ECO:0000256" key="7">
    <source>
        <dbReference type="SAM" id="Phobius"/>
    </source>
</evidence>
<sequence length="91" mass="9534">MVYVSGGQILDSKPRWGLSIITDTFWGIIDFVFLFFRSLFMPGDSKTRASSSSNSRGDRWGGGGGGGPRRRMGGFGGSSNSPSPPPMAGGG</sequence>
<keyword evidence="2 7" id="KW-0812">Transmembrane</keyword>
<proteinExistence type="predicted"/>
<name>A0A7I8V499_9ANNE</name>
<protein>
    <submittedName>
        <fullName evidence="8">DgyrCDS366</fullName>
    </submittedName>
</protein>
<feature type="region of interest" description="Disordered" evidence="6">
    <location>
        <begin position="44"/>
        <end position="91"/>
    </location>
</feature>
<feature type="compositionally biased region" description="Pro residues" evidence="6">
    <location>
        <begin position="82"/>
        <end position="91"/>
    </location>
</feature>
<dbReference type="Pfam" id="PF10961">
    <property type="entry name" value="SelK_SelG"/>
    <property type="match status" value="1"/>
</dbReference>
<dbReference type="GO" id="GO:0006816">
    <property type="term" value="P:calcium ion transport"/>
    <property type="evidence" value="ECO:0007669"/>
    <property type="project" value="TreeGrafter"/>
</dbReference>
<gene>
    <name evidence="8" type="ORF">DGYR_LOCUS363</name>
</gene>
<dbReference type="PANTHER" id="PTHR16875:SF0">
    <property type="entry name" value="SELENOPROTEIN K"/>
    <property type="match status" value="1"/>
</dbReference>
<dbReference type="Proteomes" id="UP000549394">
    <property type="component" value="Unassembled WGS sequence"/>
</dbReference>
<accession>A0A7I8V499</accession>
<evidence type="ECO:0000256" key="6">
    <source>
        <dbReference type="SAM" id="MobiDB-lite"/>
    </source>
</evidence>
<evidence type="ECO:0000256" key="1">
    <source>
        <dbReference type="ARBA" id="ARBA00004167"/>
    </source>
</evidence>
<dbReference type="AlphaFoldDB" id="A0A7I8V499"/>
<keyword evidence="5 7" id="KW-0472">Membrane</keyword>
<evidence type="ECO:0000256" key="5">
    <source>
        <dbReference type="ARBA" id="ARBA00023136"/>
    </source>
</evidence>
<feature type="transmembrane region" description="Helical" evidence="7">
    <location>
        <begin position="20"/>
        <end position="40"/>
    </location>
</feature>
<evidence type="ECO:0000256" key="2">
    <source>
        <dbReference type="ARBA" id="ARBA00022692"/>
    </source>
</evidence>
<organism evidence="8 9">
    <name type="scientific">Dimorphilus gyrociliatus</name>
    <dbReference type="NCBI Taxonomy" id="2664684"/>
    <lineage>
        <taxon>Eukaryota</taxon>
        <taxon>Metazoa</taxon>
        <taxon>Spiralia</taxon>
        <taxon>Lophotrochozoa</taxon>
        <taxon>Annelida</taxon>
        <taxon>Polychaeta</taxon>
        <taxon>Polychaeta incertae sedis</taxon>
        <taxon>Dinophilidae</taxon>
        <taxon>Dimorphilus</taxon>
    </lineage>
</organism>
<reference evidence="8 9" key="1">
    <citation type="submission" date="2020-08" db="EMBL/GenBank/DDBJ databases">
        <authorList>
            <person name="Hejnol A."/>
        </authorList>
    </citation>
    <scope>NUCLEOTIDE SEQUENCE [LARGE SCALE GENOMIC DNA]</scope>
</reference>
<keyword evidence="3" id="KW-0712">Selenocysteine</keyword>
<evidence type="ECO:0000256" key="4">
    <source>
        <dbReference type="ARBA" id="ARBA00022989"/>
    </source>
</evidence>